<feature type="compositionally biased region" description="Polar residues" evidence="2">
    <location>
        <begin position="237"/>
        <end position="266"/>
    </location>
</feature>
<feature type="compositionally biased region" description="Basic residues" evidence="2">
    <location>
        <begin position="269"/>
        <end position="281"/>
    </location>
</feature>
<dbReference type="InParanoid" id="A0A084QJT6"/>
<reference evidence="3 4" key="1">
    <citation type="journal article" date="2014" name="BMC Genomics">
        <title>Comparative genome sequencing reveals chemotype-specific gene clusters in the toxigenic black mold Stachybotrys.</title>
        <authorList>
            <person name="Semeiks J."/>
            <person name="Borek D."/>
            <person name="Otwinowski Z."/>
            <person name="Grishin N.V."/>
        </authorList>
    </citation>
    <scope>NUCLEOTIDE SEQUENCE [LARGE SCALE GENOMIC DNA]</scope>
    <source>
        <strain evidence="3 4">IBT 40285</strain>
    </source>
</reference>
<gene>
    <name evidence="3" type="ORF">S40285_09872</name>
</gene>
<dbReference type="OrthoDB" id="5396360at2759"/>
<dbReference type="Proteomes" id="UP000028524">
    <property type="component" value="Unassembled WGS sequence"/>
</dbReference>
<evidence type="ECO:0000313" key="3">
    <source>
        <dbReference type="EMBL" id="KFA64221.1"/>
    </source>
</evidence>
<feature type="coiled-coil region" evidence="1">
    <location>
        <begin position="6"/>
        <end position="33"/>
    </location>
</feature>
<evidence type="ECO:0000256" key="1">
    <source>
        <dbReference type="SAM" id="Coils"/>
    </source>
</evidence>
<sequence length="291" mass="32373">MGVQKISSLETVVSRVEQQVQQLNESDVKLQQNDIEQRQKLNTAQAELAIVKDGSSRKDDVSRLELKLRKTGKSLSELRQAGSDWESTTEYLQEEDGITTLKEYASQVAALRREVGEVRAELSEGRERRETASSSTFPSHELDILVTSMSKIGNRASQVESLQMEFELFKTRTHRLEARLNTQNAAREDVRPSIVALGSQKDDPPYPRIGPLGRQKRASTGRDEVLDLTPPKRIAVTSDSSSVGTAGHSTATDVQRSSPSNQSNPAVQRRFRSNSRHRSMSARRSIDSPTG</sequence>
<accession>A0A084QJT6</accession>
<feature type="coiled-coil region" evidence="1">
    <location>
        <begin position="101"/>
        <end position="128"/>
    </location>
</feature>
<organism evidence="3 4">
    <name type="scientific">Stachybotrys chlorohalonatus (strain IBT 40285)</name>
    <dbReference type="NCBI Taxonomy" id="1283841"/>
    <lineage>
        <taxon>Eukaryota</taxon>
        <taxon>Fungi</taxon>
        <taxon>Dikarya</taxon>
        <taxon>Ascomycota</taxon>
        <taxon>Pezizomycotina</taxon>
        <taxon>Sordariomycetes</taxon>
        <taxon>Hypocreomycetidae</taxon>
        <taxon>Hypocreales</taxon>
        <taxon>Stachybotryaceae</taxon>
        <taxon>Stachybotrys</taxon>
    </lineage>
</organism>
<keyword evidence="4" id="KW-1185">Reference proteome</keyword>
<evidence type="ECO:0000256" key="2">
    <source>
        <dbReference type="SAM" id="MobiDB-lite"/>
    </source>
</evidence>
<protein>
    <submittedName>
        <fullName evidence="3">Uncharacterized protein</fullName>
    </submittedName>
</protein>
<dbReference type="AlphaFoldDB" id="A0A084QJT6"/>
<feature type="region of interest" description="Disordered" evidence="2">
    <location>
        <begin position="191"/>
        <end position="291"/>
    </location>
</feature>
<dbReference type="HOGENOM" id="CLU_957040_0_0_1"/>
<keyword evidence="1" id="KW-0175">Coiled coil</keyword>
<evidence type="ECO:0000313" key="4">
    <source>
        <dbReference type="Proteomes" id="UP000028524"/>
    </source>
</evidence>
<proteinExistence type="predicted"/>
<dbReference type="EMBL" id="KL660698">
    <property type="protein sequence ID" value="KFA64221.1"/>
    <property type="molecule type" value="Genomic_DNA"/>
</dbReference>
<name>A0A084QJT6_STAC4</name>